<reference evidence="4" key="1">
    <citation type="submission" date="2014-02" db="EMBL/GenBank/DDBJ databases">
        <authorList>
            <person name="Genoscope - CEA"/>
        </authorList>
    </citation>
    <scope>NUCLEOTIDE SEQUENCE</scope>
    <source>
        <strain evidence="4">LS3</strain>
    </source>
</reference>
<dbReference type="InterPro" id="IPR036388">
    <property type="entry name" value="WH-like_DNA-bd_sf"/>
</dbReference>
<dbReference type="PROSITE" id="PS50132">
    <property type="entry name" value="RGS"/>
    <property type="match status" value="1"/>
</dbReference>
<evidence type="ECO:0000256" key="1">
    <source>
        <dbReference type="ARBA" id="ARBA00022700"/>
    </source>
</evidence>
<dbReference type="PROSITE" id="PS50186">
    <property type="entry name" value="DEP"/>
    <property type="match status" value="1"/>
</dbReference>
<dbReference type="EMBL" id="HG937691">
    <property type="protein sequence ID" value="CDP33830.1"/>
    <property type="molecule type" value="Genomic_DNA"/>
</dbReference>
<organism evidence="4">
    <name type="scientific">Blastobotrys adeninivorans</name>
    <name type="common">Yeast</name>
    <name type="synonym">Arxula adeninivorans</name>
    <dbReference type="NCBI Taxonomy" id="409370"/>
    <lineage>
        <taxon>Eukaryota</taxon>
        <taxon>Fungi</taxon>
        <taxon>Dikarya</taxon>
        <taxon>Ascomycota</taxon>
        <taxon>Saccharomycotina</taxon>
        <taxon>Dipodascomycetes</taxon>
        <taxon>Dipodascales</taxon>
        <taxon>Trichomonascaceae</taxon>
        <taxon>Blastobotrys</taxon>
    </lineage>
</organism>
<accession>A0A060SY71</accession>
<dbReference type="AlphaFoldDB" id="A0A060SY71"/>
<feature type="domain" description="DEP" evidence="3">
    <location>
        <begin position="274"/>
        <end position="336"/>
    </location>
</feature>
<reference evidence="4" key="2">
    <citation type="submission" date="2014-06" db="EMBL/GenBank/DDBJ databases">
        <title>The complete genome of Blastobotrys (Arxula) adeninivorans LS3 - a yeast of biotechnological interest.</title>
        <authorList>
            <person name="Kunze G."/>
            <person name="Gaillardin C."/>
            <person name="Czernicka M."/>
            <person name="Durrens P."/>
            <person name="Martin T."/>
            <person name="Boer E."/>
            <person name="Gabaldon T."/>
            <person name="Cruz J."/>
            <person name="Talla E."/>
            <person name="Marck C."/>
            <person name="Goffeau A."/>
            <person name="Barbe V."/>
            <person name="Baret P."/>
            <person name="Baronian K."/>
            <person name="Beier S."/>
            <person name="Bleykasten C."/>
            <person name="Bode R."/>
            <person name="Casaregola S."/>
            <person name="Despons L."/>
            <person name="Fairhead C."/>
            <person name="Giersberg M."/>
            <person name="Gierski P."/>
            <person name="Hahnel U."/>
            <person name="Hartmann A."/>
            <person name="Jankowska D."/>
            <person name="Jubin C."/>
            <person name="Jung P."/>
            <person name="Lafontaine I."/>
            <person name="Leh-Louis V."/>
            <person name="Lemaire M."/>
            <person name="Marcet-Houben M."/>
            <person name="Mascher M."/>
            <person name="Morel G."/>
            <person name="Richard G.-F."/>
            <person name="Riechen J."/>
            <person name="Sacerdot C."/>
            <person name="Sarkar A."/>
            <person name="Savel G."/>
            <person name="Schacherer J."/>
            <person name="Sherman D."/>
            <person name="Straub M.-L."/>
            <person name="Stein N."/>
            <person name="Thierry A."/>
            <person name="Trautwein-Schult A."/>
            <person name="Westhof E."/>
            <person name="Worch S."/>
            <person name="Dujon B."/>
            <person name="Souciet J.-L."/>
            <person name="Wincker P."/>
            <person name="Scholz U."/>
            <person name="Neuveglise N."/>
        </authorList>
    </citation>
    <scope>NUCLEOTIDE SEQUENCE</scope>
    <source>
        <strain evidence="4">LS3</strain>
    </source>
</reference>
<dbReference type="InterPro" id="IPR000591">
    <property type="entry name" value="DEP_dom"/>
</dbReference>
<keyword evidence="1" id="KW-0734">Signal transduction inhibitor</keyword>
<dbReference type="PANTHER" id="PTHR10845:SF192">
    <property type="entry name" value="DOUBLE HIT, ISOFORM B"/>
    <property type="match status" value="1"/>
</dbReference>
<dbReference type="SUPFAM" id="SSF48097">
    <property type="entry name" value="Regulator of G-protein signaling, RGS"/>
    <property type="match status" value="1"/>
</dbReference>
<dbReference type="Gene3D" id="1.10.10.10">
    <property type="entry name" value="Winged helix-like DNA-binding domain superfamily/Winged helix DNA-binding domain"/>
    <property type="match status" value="1"/>
</dbReference>
<evidence type="ECO:0000259" key="3">
    <source>
        <dbReference type="PROSITE" id="PS50186"/>
    </source>
</evidence>
<evidence type="ECO:0000259" key="2">
    <source>
        <dbReference type="PROSITE" id="PS50132"/>
    </source>
</evidence>
<evidence type="ECO:0000313" key="4">
    <source>
        <dbReference type="EMBL" id="CDP33830.1"/>
    </source>
</evidence>
<dbReference type="SUPFAM" id="SSF46785">
    <property type="entry name" value="Winged helix' DNA-binding domain"/>
    <property type="match status" value="1"/>
</dbReference>
<sequence>MHHTKTKWGKKPQTFCIKLATLFRSFAMGTSRTVASSSRRIVASELEDLYALTIVSLNLNEAPRKSSRRPNDVLFHSKVYPFSFTVEEALQKMKNLVLKKTNGSSITTILCRLDHSSSLRVLSRFIDARLLHFPGDRTRKEVMMGAVLQPTAKGIFLLSRCYTRQGLGVESLKSLLASQYNSMECFTFDRQPQTDAIVTSECLVHLLFEKFMGTGPNYYNPALSHEFGKNPISQRSPYAHRYYTHPDSDALTQYYNSEGVRLFANHPVGGGTRVPWCFTGRAAFQWLVECTDAMSSREACELANTFVRSGLVVRIGVDEEARRMDFSKNSFYLLTEKGRQVCQWTRNVNEVVTSSRELTDCSLDMVLGDAGLRLLFRKHLEKDFCQENLNFYTDFQRFKSEYRRHQGGHQKSTVTAIYTLTDRYLSSGAPQQLNLNSQLSSEISKVIRRLDSSGSEAAEKCNQLLLQAESEVYKMMETDSLPKFLKSQEFEMAKRIFAYQLS</sequence>
<dbReference type="GO" id="GO:0035556">
    <property type="term" value="P:intracellular signal transduction"/>
    <property type="evidence" value="ECO:0007669"/>
    <property type="project" value="InterPro"/>
</dbReference>
<proteinExistence type="predicted"/>
<dbReference type="PhylomeDB" id="A0A060SY71"/>
<dbReference type="GO" id="GO:0009968">
    <property type="term" value="P:negative regulation of signal transduction"/>
    <property type="evidence" value="ECO:0007669"/>
    <property type="project" value="UniProtKB-KW"/>
</dbReference>
<dbReference type="Pfam" id="PF25889">
    <property type="entry name" value="WHD_Fungal_DR"/>
    <property type="match status" value="1"/>
</dbReference>
<dbReference type="InterPro" id="IPR016137">
    <property type="entry name" value="RGS"/>
</dbReference>
<name>A0A060SY71_BLAAD</name>
<dbReference type="InterPro" id="IPR058855">
    <property type="entry name" value="RGS1/SST2-like_Fungal-DR"/>
</dbReference>
<protein>
    <submittedName>
        <fullName evidence="4">ARAD1A18480p</fullName>
    </submittedName>
</protein>
<dbReference type="Pfam" id="PF00615">
    <property type="entry name" value="RGS"/>
    <property type="match status" value="1"/>
</dbReference>
<dbReference type="InterPro" id="IPR036390">
    <property type="entry name" value="WH_DNA-bd_sf"/>
</dbReference>
<dbReference type="PRINTS" id="PR01301">
    <property type="entry name" value="RGSPROTEIN"/>
</dbReference>
<gene>
    <name evidence="4" type="ORF">GNLVRS02_ARAD1A18480g</name>
</gene>
<dbReference type="Gene3D" id="1.10.167.10">
    <property type="entry name" value="Regulator of G-protein Signalling 4, domain 2"/>
    <property type="match status" value="1"/>
</dbReference>
<dbReference type="SMART" id="SM00315">
    <property type="entry name" value="RGS"/>
    <property type="match status" value="1"/>
</dbReference>
<dbReference type="InterPro" id="IPR036305">
    <property type="entry name" value="RGS_sf"/>
</dbReference>
<dbReference type="CDD" id="cd04450">
    <property type="entry name" value="DEP_RGS7-like"/>
    <property type="match status" value="1"/>
</dbReference>
<dbReference type="PANTHER" id="PTHR10845">
    <property type="entry name" value="REGULATOR OF G PROTEIN SIGNALING"/>
    <property type="match status" value="1"/>
</dbReference>
<feature type="domain" description="RGS" evidence="2">
    <location>
        <begin position="362"/>
        <end position="490"/>
    </location>
</feature>
<dbReference type="InterPro" id="IPR044926">
    <property type="entry name" value="RGS_subdomain_2"/>
</dbReference>